<evidence type="ECO:0000313" key="1">
    <source>
        <dbReference type="EMBL" id="KAJ8978495.1"/>
    </source>
</evidence>
<protein>
    <submittedName>
        <fullName evidence="1">Uncharacterized protein</fullName>
    </submittedName>
</protein>
<dbReference type="EMBL" id="JAPWTJ010000430">
    <property type="protein sequence ID" value="KAJ8978495.1"/>
    <property type="molecule type" value="Genomic_DNA"/>
</dbReference>
<evidence type="ECO:0000313" key="2">
    <source>
        <dbReference type="Proteomes" id="UP001162164"/>
    </source>
</evidence>
<dbReference type="Proteomes" id="UP001162164">
    <property type="component" value="Unassembled WGS sequence"/>
</dbReference>
<keyword evidence="2" id="KW-1185">Reference proteome</keyword>
<organism evidence="1 2">
    <name type="scientific">Molorchus minor</name>
    <dbReference type="NCBI Taxonomy" id="1323400"/>
    <lineage>
        <taxon>Eukaryota</taxon>
        <taxon>Metazoa</taxon>
        <taxon>Ecdysozoa</taxon>
        <taxon>Arthropoda</taxon>
        <taxon>Hexapoda</taxon>
        <taxon>Insecta</taxon>
        <taxon>Pterygota</taxon>
        <taxon>Neoptera</taxon>
        <taxon>Endopterygota</taxon>
        <taxon>Coleoptera</taxon>
        <taxon>Polyphaga</taxon>
        <taxon>Cucujiformia</taxon>
        <taxon>Chrysomeloidea</taxon>
        <taxon>Cerambycidae</taxon>
        <taxon>Lamiinae</taxon>
        <taxon>Monochamini</taxon>
        <taxon>Molorchus</taxon>
    </lineage>
</organism>
<proteinExistence type="predicted"/>
<accession>A0ABQ9JKE3</accession>
<sequence length="199" mass="22233">MHMLVKELIELKTSVFAICCLAITAKARPGYDHGSHRLEGIPDLETFGYIKYPQYNLLELGEYTKGFLPADTIHESKHITVNVPEPYPVKIPVPHPYPVPVPKPYPVVETKYVKVPHAVPYEVVKKVPVPIEVPKPYPVPVHGGQSSGWDSSHAGSEQGGSLGSLEYVYRVADLKYYEFSSLQLSIKKHWIKVMSLLGS</sequence>
<comment type="caution">
    <text evidence="1">The sequence shown here is derived from an EMBL/GenBank/DDBJ whole genome shotgun (WGS) entry which is preliminary data.</text>
</comment>
<name>A0ABQ9JKE3_9CUCU</name>
<reference evidence="1" key="1">
    <citation type="journal article" date="2023" name="Insect Mol. Biol.">
        <title>Genome sequencing provides insights into the evolution of gene families encoding plant cell wall-degrading enzymes in longhorned beetles.</title>
        <authorList>
            <person name="Shin N.R."/>
            <person name="Okamura Y."/>
            <person name="Kirsch R."/>
            <person name="Pauchet Y."/>
        </authorList>
    </citation>
    <scope>NUCLEOTIDE SEQUENCE</scope>
    <source>
        <strain evidence="1">MMC_N1</strain>
    </source>
</reference>
<gene>
    <name evidence="1" type="ORF">NQ317_009123</name>
</gene>